<dbReference type="RefSeq" id="WP_344067628.1">
    <property type="nucleotide sequence ID" value="NZ_BAAAPL010000001.1"/>
</dbReference>
<dbReference type="InterPro" id="IPR027417">
    <property type="entry name" value="P-loop_NTPase"/>
</dbReference>
<evidence type="ECO:0000313" key="12">
    <source>
        <dbReference type="Proteomes" id="UP001501690"/>
    </source>
</evidence>
<dbReference type="Pfam" id="PF01656">
    <property type="entry name" value="CbiA"/>
    <property type="match status" value="1"/>
</dbReference>
<dbReference type="NCBIfam" id="TIGR01007">
    <property type="entry name" value="eps_fam"/>
    <property type="match status" value="1"/>
</dbReference>
<proteinExistence type="inferred from homology"/>
<reference evidence="11 12" key="1">
    <citation type="journal article" date="2019" name="Int. J. Syst. Evol. Microbiol.">
        <title>The Global Catalogue of Microorganisms (GCM) 10K type strain sequencing project: providing services to taxonomists for standard genome sequencing and annotation.</title>
        <authorList>
            <consortium name="The Broad Institute Genomics Platform"/>
            <consortium name="The Broad Institute Genome Sequencing Center for Infectious Disease"/>
            <person name="Wu L."/>
            <person name="Ma J."/>
        </authorList>
    </citation>
    <scope>NUCLEOTIDE SEQUENCE [LARGE SCALE GENOMIC DNA]</scope>
    <source>
        <strain evidence="11 12">JCM 15577</strain>
    </source>
</reference>
<evidence type="ECO:0000256" key="5">
    <source>
        <dbReference type="ARBA" id="ARBA00022741"/>
    </source>
</evidence>
<protein>
    <submittedName>
        <fullName evidence="11">Polysaccharide biosynthesis tyrosine autokinase</fullName>
    </submittedName>
</protein>
<keyword evidence="4 9" id="KW-0812">Transmembrane</keyword>
<dbReference type="PANTHER" id="PTHR32309">
    <property type="entry name" value="TYROSINE-PROTEIN KINASE"/>
    <property type="match status" value="1"/>
</dbReference>
<evidence type="ECO:0000256" key="4">
    <source>
        <dbReference type="ARBA" id="ARBA00022692"/>
    </source>
</evidence>
<feature type="transmembrane region" description="Helical" evidence="9">
    <location>
        <begin position="14"/>
        <end position="35"/>
    </location>
</feature>
<evidence type="ECO:0000256" key="6">
    <source>
        <dbReference type="ARBA" id="ARBA00022840"/>
    </source>
</evidence>
<evidence type="ECO:0000256" key="1">
    <source>
        <dbReference type="ARBA" id="ARBA00004651"/>
    </source>
</evidence>
<comment type="subcellular location">
    <subcellularLocation>
        <location evidence="1">Cell membrane</location>
        <topology evidence="1">Multi-pass membrane protein</topology>
    </subcellularLocation>
</comment>
<dbReference type="InterPro" id="IPR005702">
    <property type="entry name" value="Wzc-like_C"/>
</dbReference>
<keyword evidence="3" id="KW-1003">Cell membrane</keyword>
<evidence type="ECO:0000256" key="7">
    <source>
        <dbReference type="ARBA" id="ARBA00022989"/>
    </source>
</evidence>
<dbReference type="InterPro" id="IPR003593">
    <property type="entry name" value="AAA+_ATPase"/>
</dbReference>
<dbReference type="SMART" id="SM00382">
    <property type="entry name" value="AAA"/>
    <property type="match status" value="1"/>
</dbReference>
<evidence type="ECO:0000256" key="2">
    <source>
        <dbReference type="ARBA" id="ARBA00006683"/>
    </source>
</evidence>
<dbReference type="InterPro" id="IPR050445">
    <property type="entry name" value="Bact_polysacc_biosynth/exp"/>
</dbReference>
<keyword evidence="7 9" id="KW-1133">Transmembrane helix</keyword>
<evidence type="ECO:0000256" key="8">
    <source>
        <dbReference type="ARBA" id="ARBA00023136"/>
    </source>
</evidence>
<evidence type="ECO:0000313" key="11">
    <source>
        <dbReference type="EMBL" id="GAA1687129.1"/>
    </source>
</evidence>
<feature type="domain" description="AAA+ ATPase" evidence="10">
    <location>
        <begin position="260"/>
        <end position="422"/>
    </location>
</feature>
<dbReference type="InterPro" id="IPR003856">
    <property type="entry name" value="LPS_length_determ_N"/>
</dbReference>
<dbReference type="Proteomes" id="UP001501690">
    <property type="component" value="Unassembled WGS sequence"/>
</dbReference>
<sequence>MDLRSYMRLLIRRWPVFLIVTIVVGGLLGGASYLITPVYTAKTEVLFSPRTTTETTVDERRLGAMYVSDRIANYAALVTSESVLEPIIRKLDLDMSVGALEDDISVEIPTSTTLLSISVTSDSATGAAEIAEAIAAALPSVVAGVESAATVATSPVITETIQPASPPSNPTSPNVRLNLIVAAMLGLFAGLLTAVLVDNFDNRVRRGADVTPLGIPYIGGMRLVRGKRAKDMLILDKQPHEISAAYRRLGIDVLFRAGEAPVSILFTSVKTGAGKTTTAAAIAGALAESGNRVVYIDADVRGGRLAAQAGIPQTRGVTDLVSSRIGLDEAMFYWRPGQFTIMPCGGAAIDVSEMLAGERMQMLLIEMEELFDVIIVDAPPTTNASEAARFTQNFQNVVVVAEATETKRAELLRGVKALQQAGAKVLGVILSRVSKDEEAAAAEDTSAEAATEETAAK</sequence>
<keyword evidence="8 9" id="KW-0472">Membrane</keyword>
<dbReference type="InterPro" id="IPR002586">
    <property type="entry name" value="CobQ/CobB/MinD/ParA_Nub-bd_dom"/>
</dbReference>
<keyword evidence="5" id="KW-0547">Nucleotide-binding</keyword>
<dbReference type="EMBL" id="BAAAPL010000001">
    <property type="protein sequence ID" value="GAA1687129.1"/>
    <property type="molecule type" value="Genomic_DNA"/>
</dbReference>
<dbReference type="Gene3D" id="3.40.50.300">
    <property type="entry name" value="P-loop containing nucleotide triphosphate hydrolases"/>
    <property type="match status" value="1"/>
</dbReference>
<dbReference type="Pfam" id="PF02706">
    <property type="entry name" value="Wzz"/>
    <property type="match status" value="1"/>
</dbReference>
<accession>A0ABN2HGP4</accession>
<keyword evidence="6" id="KW-0067">ATP-binding</keyword>
<keyword evidence="12" id="KW-1185">Reference proteome</keyword>
<dbReference type="PANTHER" id="PTHR32309:SF13">
    <property type="entry name" value="FERRIC ENTEROBACTIN TRANSPORT PROTEIN FEPE"/>
    <property type="match status" value="1"/>
</dbReference>
<feature type="transmembrane region" description="Helical" evidence="9">
    <location>
        <begin position="177"/>
        <end position="197"/>
    </location>
</feature>
<comment type="similarity">
    <text evidence="2">Belongs to the CpsC/CapA family.</text>
</comment>
<dbReference type="SUPFAM" id="SSF52540">
    <property type="entry name" value="P-loop containing nucleoside triphosphate hydrolases"/>
    <property type="match status" value="1"/>
</dbReference>
<evidence type="ECO:0000259" key="10">
    <source>
        <dbReference type="SMART" id="SM00382"/>
    </source>
</evidence>
<name>A0ABN2HGP4_9MICO</name>
<gene>
    <name evidence="11" type="ORF">GCM10009808_00140</name>
</gene>
<comment type="caution">
    <text evidence="11">The sequence shown here is derived from an EMBL/GenBank/DDBJ whole genome shotgun (WGS) entry which is preliminary data.</text>
</comment>
<evidence type="ECO:0000256" key="3">
    <source>
        <dbReference type="ARBA" id="ARBA00022475"/>
    </source>
</evidence>
<organism evidence="11 12">
    <name type="scientific">Microbacterium sediminicola</name>
    <dbReference type="NCBI Taxonomy" id="415210"/>
    <lineage>
        <taxon>Bacteria</taxon>
        <taxon>Bacillati</taxon>
        <taxon>Actinomycetota</taxon>
        <taxon>Actinomycetes</taxon>
        <taxon>Micrococcales</taxon>
        <taxon>Microbacteriaceae</taxon>
        <taxon>Microbacterium</taxon>
    </lineage>
</organism>
<evidence type="ECO:0000256" key="9">
    <source>
        <dbReference type="SAM" id="Phobius"/>
    </source>
</evidence>